<feature type="compositionally biased region" description="Basic and acidic residues" evidence="3">
    <location>
        <begin position="154"/>
        <end position="165"/>
    </location>
</feature>
<feature type="coiled-coil region" evidence="2">
    <location>
        <begin position="258"/>
        <end position="300"/>
    </location>
</feature>
<dbReference type="AlphaFoldDB" id="A0A2G2VL56"/>
<evidence type="ECO:0000256" key="3">
    <source>
        <dbReference type="SAM" id="MobiDB-lite"/>
    </source>
</evidence>
<reference evidence="6" key="2">
    <citation type="journal article" date="2017" name="J. Anim. Genet.">
        <title>Multiple reference genome sequences of hot pepper reveal the massive evolution of plant disease resistance genes by retroduplication.</title>
        <authorList>
            <person name="Kim S."/>
            <person name="Park J."/>
            <person name="Yeom S.-I."/>
            <person name="Kim Y.-M."/>
            <person name="Seo E."/>
            <person name="Kim K.-T."/>
            <person name="Kim M.-S."/>
            <person name="Lee J.M."/>
            <person name="Cheong K."/>
            <person name="Shin H.-S."/>
            <person name="Kim S.-B."/>
            <person name="Han K."/>
            <person name="Lee J."/>
            <person name="Park M."/>
            <person name="Lee H.-A."/>
            <person name="Lee H.-Y."/>
            <person name="Lee Y."/>
            <person name="Oh S."/>
            <person name="Lee J.H."/>
            <person name="Choi E."/>
            <person name="Choi E."/>
            <person name="Lee S.E."/>
            <person name="Jeon J."/>
            <person name="Kim H."/>
            <person name="Choi G."/>
            <person name="Song H."/>
            <person name="Lee J."/>
            <person name="Lee S.-C."/>
            <person name="Kwon J.-K."/>
            <person name="Lee H.-Y."/>
            <person name="Koo N."/>
            <person name="Hong Y."/>
            <person name="Kim R.W."/>
            <person name="Kang W.-H."/>
            <person name="Huh J.H."/>
            <person name="Kang B.-C."/>
            <person name="Yang T.-J."/>
            <person name="Lee Y.-H."/>
            <person name="Bennetzen J.L."/>
            <person name="Choi D."/>
        </authorList>
    </citation>
    <scope>NUCLEOTIDE SEQUENCE [LARGE SCALE GENOMIC DNA]</scope>
    <source>
        <strain evidence="6">cv. PBC81</strain>
    </source>
</reference>
<comment type="similarity">
    <text evidence="1">Belongs to the remorin family.</text>
</comment>
<organism evidence="5 6">
    <name type="scientific">Capsicum baccatum</name>
    <name type="common">Peruvian pepper</name>
    <dbReference type="NCBI Taxonomy" id="33114"/>
    <lineage>
        <taxon>Eukaryota</taxon>
        <taxon>Viridiplantae</taxon>
        <taxon>Streptophyta</taxon>
        <taxon>Embryophyta</taxon>
        <taxon>Tracheophyta</taxon>
        <taxon>Spermatophyta</taxon>
        <taxon>Magnoliopsida</taxon>
        <taxon>eudicotyledons</taxon>
        <taxon>Gunneridae</taxon>
        <taxon>Pentapetalae</taxon>
        <taxon>asterids</taxon>
        <taxon>lamiids</taxon>
        <taxon>Solanales</taxon>
        <taxon>Solanaceae</taxon>
        <taxon>Solanoideae</taxon>
        <taxon>Capsiceae</taxon>
        <taxon>Capsicum</taxon>
    </lineage>
</organism>
<sequence>MDMLKQMRVKFSGIGEEEKGGSSTRDRTIPPQRTQSFKDTKRTPSWLYRQFIRTMSRDYDSSDSVDYPAAVAAAAFAVTSIEEKSVYDHRRTNSGGDKPLTKIKSKADDIGKKPGKLSGSELPDKSVPIRSATINPEPVKSVPSIKKKPTFGDTKPESEVVEKAKRAPSIKKTPTFGDSKSESEVEKVKRAPSMKRTSTFPDQYIDIRAPKAPGVPVSDRAGQPTRQSSSQPGMAKAPNTMKPETEYSKADIWEREEMEKIRERYKKLIKEIVEWETKKKKKAKRHLEKVEAELDRRRAKAMRHFHNEVERIESIAGGAKEQADEHRKNEELKVMEKANKIRSTGKMPSTCSCF</sequence>
<feature type="compositionally biased region" description="Basic and acidic residues" evidence="3">
    <location>
        <begin position="16"/>
        <end position="28"/>
    </location>
</feature>
<feature type="domain" description="Remorin C-terminal" evidence="4">
    <location>
        <begin position="247"/>
        <end position="349"/>
    </location>
</feature>
<dbReference type="STRING" id="33114.A0A2G2VL56"/>
<evidence type="ECO:0000256" key="2">
    <source>
        <dbReference type="SAM" id="Coils"/>
    </source>
</evidence>
<evidence type="ECO:0000313" key="6">
    <source>
        <dbReference type="Proteomes" id="UP000224567"/>
    </source>
</evidence>
<dbReference type="InterPro" id="IPR005516">
    <property type="entry name" value="Remorin_C"/>
</dbReference>
<feature type="region of interest" description="Disordered" evidence="3">
    <location>
        <begin position="313"/>
        <end position="354"/>
    </location>
</feature>
<gene>
    <name evidence="5" type="ORF">CQW23_25500</name>
</gene>
<dbReference type="PANTHER" id="PTHR31471:SF95">
    <property type="entry name" value="CHROMODOMAIN-HELICASE-DNA-BINDING PROTEIN 7-LIKE ISOFORM X1"/>
    <property type="match status" value="1"/>
</dbReference>
<evidence type="ECO:0000313" key="5">
    <source>
        <dbReference type="EMBL" id="PHT33700.1"/>
    </source>
</evidence>
<proteinExistence type="inferred from homology"/>
<dbReference type="Proteomes" id="UP000224567">
    <property type="component" value="Unassembled WGS sequence"/>
</dbReference>
<feature type="region of interest" description="Disordered" evidence="3">
    <location>
        <begin position="88"/>
        <end position="248"/>
    </location>
</feature>
<feature type="compositionally biased region" description="Basic and acidic residues" evidence="3">
    <location>
        <begin position="321"/>
        <end position="339"/>
    </location>
</feature>
<feature type="region of interest" description="Disordered" evidence="3">
    <location>
        <begin position="1"/>
        <end position="40"/>
    </location>
</feature>
<reference evidence="5 6" key="1">
    <citation type="journal article" date="2017" name="Genome Biol.">
        <title>New reference genome sequences of hot pepper reveal the massive evolution of plant disease-resistance genes by retroduplication.</title>
        <authorList>
            <person name="Kim S."/>
            <person name="Park J."/>
            <person name="Yeom S.I."/>
            <person name="Kim Y.M."/>
            <person name="Seo E."/>
            <person name="Kim K.T."/>
            <person name="Kim M.S."/>
            <person name="Lee J.M."/>
            <person name="Cheong K."/>
            <person name="Shin H.S."/>
            <person name="Kim S.B."/>
            <person name="Han K."/>
            <person name="Lee J."/>
            <person name="Park M."/>
            <person name="Lee H.A."/>
            <person name="Lee H.Y."/>
            <person name="Lee Y."/>
            <person name="Oh S."/>
            <person name="Lee J.H."/>
            <person name="Choi E."/>
            <person name="Choi E."/>
            <person name="Lee S.E."/>
            <person name="Jeon J."/>
            <person name="Kim H."/>
            <person name="Choi G."/>
            <person name="Song H."/>
            <person name="Lee J."/>
            <person name="Lee S.C."/>
            <person name="Kwon J.K."/>
            <person name="Lee H.Y."/>
            <person name="Koo N."/>
            <person name="Hong Y."/>
            <person name="Kim R.W."/>
            <person name="Kang W.H."/>
            <person name="Huh J.H."/>
            <person name="Kang B.C."/>
            <person name="Yang T.J."/>
            <person name="Lee Y.H."/>
            <person name="Bennetzen J.L."/>
            <person name="Choi D."/>
        </authorList>
    </citation>
    <scope>NUCLEOTIDE SEQUENCE [LARGE SCALE GENOMIC DNA]</scope>
    <source>
        <strain evidence="6">cv. PBC81</strain>
    </source>
</reference>
<accession>A0A2G2VL56</accession>
<name>A0A2G2VL56_CAPBA</name>
<dbReference type="PANTHER" id="PTHR31471">
    <property type="entry name" value="OS02G0116800 PROTEIN"/>
    <property type="match status" value="1"/>
</dbReference>
<evidence type="ECO:0000259" key="4">
    <source>
        <dbReference type="Pfam" id="PF03763"/>
    </source>
</evidence>
<dbReference type="Pfam" id="PF03763">
    <property type="entry name" value="Remorin_C"/>
    <property type="match status" value="1"/>
</dbReference>
<feature type="compositionally biased region" description="Basic and acidic residues" evidence="3">
    <location>
        <begin position="179"/>
        <end position="189"/>
    </location>
</feature>
<protein>
    <recommendedName>
        <fullName evidence="4">Remorin C-terminal domain-containing protein</fullName>
    </recommendedName>
</protein>
<comment type="caution">
    <text evidence="5">The sequence shown here is derived from an EMBL/GenBank/DDBJ whole genome shotgun (WGS) entry which is preliminary data.</text>
</comment>
<keyword evidence="6" id="KW-1185">Reference proteome</keyword>
<evidence type="ECO:0000256" key="1">
    <source>
        <dbReference type="ARBA" id="ARBA00005711"/>
    </source>
</evidence>
<keyword evidence="2" id="KW-0175">Coiled coil</keyword>
<dbReference type="OrthoDB" id="1879425at2759"/>
<dbReference type="EMBL" id="MLFT02000011">
    <property type="protein sequence ID" value="PHT33700.1"/>
    <property type="molecule type" value="Genomic_DNA"/>
</dbReference>